<evidence type="ECO:0000256" key="1">
    <source>
        <dbReference type="SAM" id="Coils"/>
    </source>
</evidence>
<proteinExistence type="predicted"/>
<keyword evidence="1" id="KW-0175">Coiled coil</keyword>
<reference evidence="3" key="2">
    <citation type="submission" date="2025-09" db="UniProtKB">
        <authorList>
            <consortium name="Ensembl"/>
        </authorList>
    </citation>
    <scope>IDENTIFICATION</scope>
</reference>
<dbReference type="GeneTree" id="ENSGT00390000001805"/>
<dbReference type="Ensembl" id="ENSCAFT00020019190.1">
    <property type="protein sequence ID" value="ENSCAFP00020016538.1"/>
    <property type="gene ID" value="ENSCAFG00020013236.1"/>
</dbReference>
<keyword evidence="4" id="KW-1185">Reference proteome</keyword>
<evidence type="ECO:0000259" key="2">
    <source>
        <dbReference type="Pfam" id="PF15066"/>
    </source>
</evidence>
<name>A0A8C0R068_CANLU</name>
<accession>A0A8C0R068</accession>
<dbReference type="InterPro" id="IPR029381">
    <property type="entry name" value="CAGE1_N"/>
</dbReference>
<dbReference type="AlphaFoldDB" id="A0A8C0R068"/>
<organism evidence="3 4">
    <name type="scientific">Canis lupus dingo</name>
    <name type="common">dingo</name>
    <dbReference type="NCBI Taxonomy" id="286419"/>
    <lineage>
        <taxon>Eukaryota</taxon>
        <taxon>Metazoa</taxon>
        <taxon>Chordata</taxon>
        <taxon>Craniata</taxon>
        <taxon>Vertebrata</taxon>
        <taxon>Euteleostomi</taxon>
        <taxon>Mammalia</taxon>
        <taxon>Eutheria</taxon>
        <taxon>Laurasiatheria</taxon>
        <taxon>Carnivora</taxon>
        <taxon>Caniformia</taxon>
        <taxon>Canidae</taxon>
        <taxon>Canis</taxon>
    </lineage>
</organism>
<dbReference type="PANTHER" id="PTHR36864:SF1">
    <property type="entry name" value="CANCER-ASSOCIATED GENE 1 PROTEIN"/>
    <property type="match status" value="1"/>
</dbReference>
<dbReference type="Proteomes" id="UP000694391">
    <property type="component" value="Unplaced"/>
</dbReference>
<reference evidence="3" key="1">
    <citation type="submission" date="2025-08" db="UniProtKB">
        <authorList>
            <consortium name="Ensembl"/>
        </authorList>
    </citation>
    <scope>IDENTIFICATION</scope>
</reference>
<evidence type="ECO:0000313" key="4">
    <source>
        <dbReference type="Proteomes" id="UP000694391"/>
    </source>
</evidence>
<evidence type="ECO:0000313" key="3">
    <source>
        <dbReference type="Ensembl" id="ENSCAFP00020016538.1"/>
    </source>
</evidence>
<sequence>MLMPYLLIQSEIKNVKREDESKPTLSKDIYGTLDDELDGDDSQNLLTQPVDTSLSFFRQFEPICKFHLTEAFNTETITFQNLTEGLPYTEKPEMQSHVCNCPKDTNIKEDSFKEENSVGTEFSTSTKEEQLAHECVRQLSRSPPLVHSSGETLKFTETSPAKSAATEAALKPSQPQSFLYMENVHSDVKKPFDNENNFNFLDLRANYTTEEIVVSSKGVQSFEDVPDMPVCCQKEAPLEGLASPRIASPWFPAGIPWSGGAPLGDGMMPDTEQELESSQSLEEEMACEVLGKLEHTNRKQQSQIQDLQSSNKYLERKVEELQMQDTKQQVFVDIINELKAKVEELIEDKYRMMLEKSDTNKTLQNLHKVLTHTQNRLQEVKNEKETLQLELKRIKGNFVHLQEKYMTAVQQRDKTVSLCLQMNRTISEKEEEVERLQQLKGELEKATTSALDLKREKKTLEQEFLSLQEELQKHKKENLEERQSLKLRLEKLLAQVSHLQFISENEKAKNTQLQQQVQDVQQEIARLRQQVQVQSDAPQFETVQLQEHPGEAVEADGVQKMVHSDLVLNSSPGEEESLNPLDKKITSQLISKIHNLLALVGRETTTCQDITIPDAEHLKESKKVSDIMLQKLKHLYLKKENLDKEVLKHRAKITAFRELIAKETAFQDQIIEVIGFDSDEAKNVRDIPILLGATLIKYHNMNEDLDFLVRKTFYCLSKEDHCNRLIEENDKYQRHLVKNRNSSYEEISECADQRLEISHSQIAQHPKYDEVPLQLTHHKIIESQCGYLYLGKFVFIFHYCF</sequence>
<dbReference type="Pfam" id="PF15066">
    <property type="entry name" value="CAGE1"/>
    <property type="match status" value="1"/>
</dbReference>
<protein>
    <submittedName>
        <fullName evidence="3">Cancer antigen 1</fullName>
    </submittedName>
</protein>
<feature type="coiled-coil region" evidence="1">
    <location>
        <begin position="290"/>
        <end position="537"/>
    </location>
</feature>
<feature type="domain" description="Cancer-associated gene protein 1 N-terminal" evidence="2">
    <location>
        <begin position="7"/>
        <end position="496"/>
    </location>
</feature>
<dbReference type="PANTHER" id="PTHR36864">
    <property type="entry name" value="CANCER-ASSOCIATED GENE 1 PROTEIN"/>
    <property type="match status" value="1"/>
</dbReference>
<dbReference type="InterPro" id="IPR052686">
    <property type="entry name" value="CAGE1_homolog"/>
</dbReference>